<accession>A0A5S4EX59</accession>
<organism evidence="1 2">
    <name type="scientific">Nonomuraea turkmeniaca</name>
    <dbReference type="NCBI Taxonomy" id="103838"/>
    <lineage>
        <taxon>Bacteria</taxon>
        <taxon>Bacillati</taxon>
        <taxon>Actinomycetota</taxon>
        <taxon>Actinomycetes</taxon>
        <taxon>Streptosporangiales</taxon>
        <taxon>Streptosporangiaceae</taxon>
        <taxon>Nonomuraea</taxon>
    </lineage>
</organism>
<dbReference type="AlphaFoldDB" id="A0A5S4EX59"/>
<dbReference type="Proteomes" id="UP000309128">
    <property type="component" value="Unassembled WGS sequence"/>
</dbReference>
<sequence length="67" mass="7298">MLVASGRRLEVAVTAQQAEAVGREQQGQELRAFVRWAGELVQVGLKMSKASTPPGHRCRAAEAKKPR</sequence>
<dbReference type="EMBL" id="VCKY01000311">
    <property type="protein sequence ID" value="TMR08208.1"/>
    <property type="molecule type" value="Genomic_DNA"/>
</dbReference>
<name>A0A5S4EX59_9ACTN</name>
<proteinExistence type="predicted"/>
<evidence type="ECO:0000313" key="1">
    <source>
        <dbReference type="EMBL" id="TMR08208.1"/>
    </source>
</evidence>
<dbReference type="RefSeq" id="WP_138673430.1">
    <property type="nucleotide sequence ID" value="NZ_VCKY01000311.1"/>
</dbReference>
<protein>
    <submittedName>
        <fullName evidence="1">Uncharacterized protein</fullName>
    </submittedName>
</protein>
<reference evidence="1 2" key="1">
    <citation type="submission" date="2019-05" db="EMBL/GenBank/DDBJ databases">
        <title>Draft genome sequence of Nonomuraea turkmeniaca DSM 43926.</title>
        <authorList>
            <person name="Saricaoglu S."/>
            <person name="Isik K."/>
        </authorList>
    </citation>
    <scope>NUCLEOTIDE SEQUENCE [LARGE SCALE GENOMIC DNA]</scope>
    <source>
        <strain evidence="1 2">DSM 43926</strain>
    </source>
</reference>
<keyword evidence="2" id="KW-1185">Reference proteome</keyword>
<comment type="caution">
    <text evidence="1">The sequence shown here is derived from an EMBL/GenBank/DDBJ whole genome shotgun (WGS) entry which is preliminary data.</text>
</comment>
<evidence type="ECO:0000313" key="2">
    <source>
        <dbReference type="Proteomes" id="UP000309128"/>
    </source>
</evidence>
<gene>
    <name evidence="1" type="ORF">ETD86_48760</name>
</gene>